<evidence type="ECO:0000313" key="3">
    <source>
        <dbReference type="Proteomes" id="UP000696280"/>
    </source>
</evidence>
<name>A0A9N9L0R9_9HELO</name>
<dbReference type="AlphaFoldDB" id="A0A9N9L0R9"/>
<reference evidence="2" key="1">
    <citation type="submission" date="2021-07" db="EMBL/GenBank/DDBJ databases">
        <authorList>
            <person name="Durling M."/>
        </authorList>
    </citation>
    <scope>NUCLEOTIDE SEQUENCE</scope>
</reference>
<organism evidence="2 3">
    <name type="scientific">Hymenoscyphus fraxineus</name>
    <dbReference type="NCBI Taxonomy" id="746836"/>
    <lineage>
        <taxon>Eukaryota</taxon>
        <taxon>Fungi</taxon>
        <taxon>Dikarya</taxon>
        <taxon>Ascomycota</taxon>
        <taxon>Pezizomycotina</taxon>
        <taxon>Leotiomycetes</taxon>
        <taxon>Helotiales</taxon>
        <taxon>Helotiaceae</taxon>
        <taxon>Hymenoscyphus</taxon>
    </lineage>
</organism>
<sequence>MNQLPTEVLGLILGWDVTMSRIDKNSLLPLRLVCKGFDNALRPYLLKTIKFEYGCFQRNSKMDVGCLEDVGGLCEAIFVDMMVIRDEEEIARLSEIFQGLISKVPELVATLASLRKYCMDESTFDVSDYHRVLKNALKHLPRMRRLKVNLPYQIIGSQGSPSTLLLATTLACLAKREEDHAVLETLVIDHVSDTTVNNICNNPMDLNNAIEVLGGLKNLVLSVKRQECRSLNFNKNLWFLIRKADILESLCLIGWNVRRDSVTRRHRHRVPLNDWRMRSLPYPLDSSQNFTSLRYLELKRVDIDPHEFVTLILDCANTLKELYIIEVYLKVYGASDLDNISLWIGHPNTEKPQPACWIAQSLRNMRHLKLDILRASGLGYDDFQPNQASRYPDYDLVSTKSDNKTFDQRFVEAVMQPELAAKEQENPEPSSSSSSSSLEEDLEDLENLADDSTTAPEAHTTEDIFPTLDSPPLHVVSEPQPTKSIPPRPKPRMVDYDAEAFQRYHNTTSKYKRSIDDCFYNHNEHALRELQNLINVADRGMALISEEIERYRAVQVDENTGQLGNP</sequence>
<dbReference type="EMBL" id="CAJVRL010000080">
    <property type="protein sequence ID" value="CAG8957626.1"/>
    <property type="molecule type" value="Genomic_DNA"/>
</dbReference>
<feature type="region of interest" description="Disordered" evidence="1">
    <location>
        <begin position="462"/>
        <end position="491"/>
    </location>
</feature>
<comment type="caution">
    <text evidence="2">The sequence shown here is derived from an EMBL/GenBank/DDBJ whole genome shotgun (WGS) entry which is preliminary data.</text>
</comment>
<gene>
    <name evidence="2" type="ORF">HYFRA_00010493</name>
</gene>
<accession>A0A9N9L0R9</accession>
<protein>
    <recommendedName>
        <fullName evidence="4">F-box domain-containing protein</fullName>
    </recommendedName>
</protein>
<feature type="region of interest" description="Disordered" evidence="1">
    <location>
        <begin position="420"/>
        <end position="443"/>
    </location>
</feature>
<proteinExistence type="predicted"/>
<evidence type="ECO:0008006" key="4">
    <source>
        <dbReference type="Google" id="ProtNLM"/>
    </source>
</evidence>
<evidence type="ECO:0000256" key="1">
    <source>
        <dbReference type="SAM" id="MobiDB-lite"/>
    </source>
</evidence>
<evidence type="ECO:0000313" key="2">
    <source>
        <dbReference type="EMBL" id="CAG8957626.1"/>
    </source>
</evidence>
<keyword evidence="3" id="KW-1185">Reference proteome</keyword>
<dbReference type="OrthoDB" id="4798537at2759"/>
<dbReference type="Proteomes" id="UP000696280">
    <property type="component" value="Unassembled WGS sequence"/>
</dbReference>